<dbReference type="EMBL" id="FWFG01000030">
    <property type="protein sequence ID" value="SLM89435.1"/>
    <property type="molecule type" value="Genomic_DNA"/>
</dbReference>
<evidence type="ECO:0000256" key="4">
    <source>
        <dbReference type="PIRNR" id="PIRNR016020"/>
    </source>
</evidence>
<dbReference type="SUPFAM" id="SSF74650">
    <property type="entry name" value="Galactose mutarotase-like"/>
    <property type="match status" value="1"/>
</dbReference>
<dbReference type="InterPro" id="IPR008183">
    <property type="entry name" value="Aldose_1/G6P_1-epimerase"/>
</dbReference>
<dbReference type="GO" id="GO:0047938">
    <property type="term" value="F:glucose-6-phosphate 1-epimerase activity"/>
    <property type="evidence" value="ECO:0007669"/>
    <property type="project" value="UniProtKB-UniRule"/>
</dbReference>
<dbReference type="Proteomes" id="UP000195981">
    <property type="component" value="Unassembled WGS sequence"/>
</dbReference>
<dbReference type="CDD" id="cd09020">
    <property type="entry name" value="D-hex-6-P-epi_like"/>
    <property type="match status" value="1"/>
</dbReference>
<gene>
    <name evidence="6" type="ORF">FM110_03605</name>
</gene>
<feature type="active site" evidence="5">
    <location>
        <position position="247"/>
    </location>
</feature>
<accession>A0A1X6WVI3</accession>
<name>A0A1X6WVI3_9MICO</name>
<dbReference type="GO" id="GO:0030246">
    <property type="term" value="F:carbohydrate binding"/>
    <property type="evidence" value="ECO:0007669"/>
    <property type="project" value="UniProtKB-UniRule"/>
</dbReference>
<organism evidence="6 7">
    <name type="scientific">Brachybacterium nesterenkovii</name>
    <dbReference type="NCBI Taxonomy" id="47847"/>
    <lineage>
        <taxon>Bacteria</taxon>
        <taxon>Bacillati</taxon>
        <taxon>Actinomycetota</taxon>
        <taxon>Actinomycetes</taxon>
        <taxon>Micrococcales</taxon>
        <taxon>Dermabacteraceae</taxon>
        <taxon>Brachybacterium</taxon>
    </lineage>
</organism>
<evidence type="ECO:0000313" key="7">
    <source>
        <dbReference type="Proteomes" id="UP000195981"/>
    </source>
</evidence>
<keyword evidence="7" id="KW-1185">Reference proteome</keyword>
<feature type="active site" evidence="5">
    <location>
        <position position="145"/>
    </location>
</feature>
<keyword evidence="3 4" id="KW-0413">Isomerase</keyword>
<dbReference type="EC" id="5.1.3.15" evidence="4"/>
<dbReference type="InterPro" id="IPR014718">
    <property type="entry name" value="GH-type_carb-bd"/>
</dbReference>
<dbReference type="PIRSF" id="PIRSF016020">
    <property type="entry name" value="PHexose_mutarotase"/>
    <property type="match status" value="1"/>
</dbReference>
<evidence type="ECO:0000256" key="2">
    <source>
        <dbReference type="ARBA" id="ARBA00005866"/>
    </source>
</evidence>
<proteinExistence type="inferred from homology"/>
<dbReference type="InterPro" id="IPR025532">
    <property type="entry name" value="G6P_1-epimerase"/>
</dbReference>
<dbReference type="InterPro" id="IPR011013">
    <property type="entry name" value="Gal_mutarotase_sf_dom"/>
</dbReference>
<evidence type="ECO:0000313" key="6">
    <source>
        <dbReference type="EMBL" id="SLM89435.1"/>
    </source>
</evidence>
<dbReference type="AlphaFoldDB" id="A0A1X6WVI3"/>
<comment type="catalytic activity">
    <reaction evidence="1">
        <text>alpha-D-glucose 6-phosphate = beta-D-glucose 6-phosphate</text>
        <dbReference type="Rhea" id="RHEA:16249"/>
        <dbReference type="ChEBI" id="CHEBI:58225"/>
        <dbReference type="ChEBI" id="CHEBI:58247"/>
        <dbReference type="EC" id="5.1.3.15"/>
    </reaction>
</comment>
<evidence type="ECO:0000256" key="1">
    <source>
        <dbReference type="ARBA" id="ARBA00001096"/>
    </source>
</evidence>
<dbReference type="Pfam" id="PF01263">
    <property type="entry name" value="Aldose_epim"/>
    <property type="match status" value="1"/>
</dbReference>
<dbReference type="PANTHER" id="PTHR11122:SF13">
    <property type="entry name" value="GLUCOSE-6-PHOSPHATE 1-EPIMERASE"/>
    <property type="match status" value="1"/>
</dbReference>
<dbReference type="GO" id="GO:0005975">
    <property type="term" value="P:carbohydrate metabolic process"/>
    <property type="evidence" value="ECO:0007669"/>
    <property type="project" value="InterPro"/>
</dbReference>
<evidence type="ECO:0000256" key="3">
    <source>
        <dbReference type="ARBA" id="ARBA00023235"/>
    </source>
</evidence>
<comment type="similarity">
    <text evidence="2 4">Belongs to the glucose-6-phosphate 1-epimerase family.</text>
</comment>
<dbReference type="Gene3D" id="2.70.98.10">
    <property type="match status" value="1"/>
</dbReference>
<dbReference type="PANTHER" id="PTHR11122">
    <property type="entry name" value="APOSPORY-ASSOCIATED PROTEIN C-RELATED"/>
    <property type="match status" value="1"/>
</dbReference>
<protein>
    <recommendedName>
        <fullName evidence="4">Putative glucose-6-phosphate 1-epimerase</fullName>
        <ecNumber evidence="4">5.1.3.15</ecNumber>
    </recommendedName>
</protein>
<evidence type="ECO:0000256" key="5">
    <source>
        <dbReference type="PIRSR" id="PIRSR016020-1"/>
    </source>
</evidence>
<sequence length="275" mass="29012">MIEDPAAPAIEVSVPASRAVIRLDGAQVTSWVPRSGSDVLWMSPLALEGEGAAIRGGVPLIGPWFGAGRDGRTSPKHGWLRTARWELDSCAVEGERAIVTLRLDGADPSGEGVRARLVVTVDERLRLDLTVTAGSAPLELEAALHTYLAVSDVRAAELEGFDGARYLDGLDGFAPRIQDGPLSLTAATDRVYEVSDPVAVLDPGAGRRIRETPTGSTRTVVWNPWDEGAASIADVPDDAWTGFVCVETASCKDGAVQLEPGAEHTLGVELTVEPA</sequence>
<reference evidence="6 7" key="1">
    <citation type="submission" date="2017-02" db="EMBL/GenBank/DDBJ databases">
        <authorList>
            <person name="Peterson S.W."/>
        </authorList>
    </citation>
    <scope>NUCLEOTIDE SEQUENCE [LARGE SCALE GENOMIC DNA]</scope>
    <source>
        <strain evidence="6 7">CIP104813</strain>
    </source>
</reference>